<reference evidence="2" key="2">
    <citation type="journal article" date="2021" name="Mar. Drugs">
        <title>Genome Reduction and Secondary Metabolism of the Marine Sponge-Associated Cyanobacterium Leptothoe.</title>
        <authorList>
            <person name="Konstantinou D."/>
            <person name="Popin R.V."/>
            <person name="Fewer D.P."/>
            <person name="Sivonen K."/>
            <person name="Gkelis S."/>
        </authorList>
    </citation>
    <scope>NUCLEOTIDE SEQUENCE</scope>
    <source>
        <strain evidence="2">TAU-MAC 1115</strain>
    </source>
</reference>
<reference evidence="2" key="1">
    <citation type="submission" date="2020-11" db="EMBL/GenBank/DDBJ databases">
        <authorList>
            <person name="Konstantinou D."/>
            <person name="Gkelis S."/>
            <person name="Popin R."/>
            <person name="Fewer D."/>
            <person name="Sivonen K."/>
        </authorList>
    </citation>
    <scope>NUCLEOTIDE SEQUENCE</scope>
    <source>
        <strain evidence="2">TAU-MAC 1115</strain>
    </source>
</reference>
<keyword evidence="3" id="KW-1185">Reference proteome</keyword>
<evidence type="ECO:0000256" key="1">
    <source>
        <dbReference type="SAM" id="Coils"/>
    </source>
</evidence>
<proteinExistence type="predicted"/>
<dbReference type="GO" id="GO:0032259">
    <property type="term" value="P:methylation"/>
    <property type="evidence" value="ECO:0007669"/>
    <property type="project" value="UniProtKB-KW"/>
</dbReference>
<evidence type="ECO:0000313" key="3">
    <source>
        <dbReference type="Proteomes" id="UP000717364"/>
    </source>
</evidence>
<keyword evidence="1" id="KW-0175">Coiled coil</keyword>
<dbReference type="SUPFAM" id="SSF53335">
    <property type="entry name" value="S-adenosyl-L-methionine-dependent methyltransferases"/>
    <property type="match status" value="1"/>
</dbReference>
<dbReference type="CDD" id="cd02440">
    <property type="entry name" value="AdoMet_MTases"/>
    <property type="match status" value="1"/>
</dbReference>
<dbReference type="AlphaFoldDB" id="A0A947GKG9"/>
<dbReference type="InterPro" id="IPR029063">
    <property type="entry name" value="SAM-dependent_MTases_sf"/>
</dbReference>
<keyword evidence="2" id="KW-0808">Transferase</keyword>
<organism evidence="2 3">
    <name type="scientific">Leptothoe spongobia TAU-MAC 1115</name>
    <dbReference type="NCBI Taxonomy" id="1967444"/>
    <lineage>
        <taxon>Bacteria</taxon>
        <taxon>Bacillati</taxon>
        <taxon>Cyanobacteriota</taxon>
        <taxon>Cyanophyceae</taxon>
        <taxon>Nodosilineales</taxon>
        <taxon>Cymatolegaceae</taxon>
        <taxon>Leptothoe</taxon>
        <taxon>Leptothoe spongobia</taxon>
    </lineage>
</organism>
<dbReference type="Pfam" id="PF13489">
    <property type="entry name" value="Methyltransf_23"/>
    <property type="match status" value="1"/>
</dbReference>
<comment type="caution">
    <text evidence="2">The sequence shown here is derived from an EMBL/GenBank/DDBJ whole genome shotgun (WGS) entry which is preliminary data.</text>
</comment>
<dbReference type="Proteomes" id="UP000717364">
    <property type="component" value="Unassembled WGS sequence"/>
</dbReference>
<dbReference type="EMBL" id="JADOES010000032">
    <property type="protein sequence ID" value="MBT9316768.1"/>
    <property type="molecule type" value="Genomic_DNA"/>
</dbReference>
<protein>
    <submittedName>
        <fullName evidence="2">Methyltransferase domain-containing protein</fullName>
    </submittedName>
</protein>
<feature type="coiled-coil region" evidence="1">
    <location>
        <begin position="262"/>
        <end position="303"/>
    </location>
</feature>
<dbReference type="PANTHER" id="PTHR43861">
    <property type="entry name" value="TRANS-ACONITATE 2-METHYLTRANSFERASE-RELATED"/>
    <property type="match status" value="1"/>
</dbReference>
<dbReference type="PANTHER" id="PTHR43861:SF6">
    <property type="entry name" value="METHYLTRANSFERASE TYPE 11"/>
    <property type="match status" value="1"/>
</dbReference>
<dbReference type="GO" id="GO:0008168">
    <property type="term" value="F:methyltransferase activity"/>
    <property type="evidence" value="ECO:0007669"/>
    <property type="project" value="UniProtKB-KW"/>
</dbReference>
<sequence length="331" mass="37925">MSNKEFKNYPDVTNINKSDLSANSSLAKMLSLVGSNKRVVDFGCATGYFAKLLREEGCEVVGVELNPEAAKVAEKYCKEVVVADLDYVKIEDVFEGQTFDVATFGDVLEHIKNPWQLLKAVRRILNPNGFVVASIPNIAHGAVRLSLLEGEFEYREVGLLDNTHLRFFTRSSVGQLFSESGYAIQVEDSVHWPLFNSTPYTPNLNKDDIPSDLVDKVLSDRDSEVLQFIIRAYPWSMATEYNELKDKNAVLRSHSEKISLEFQKSQAELQRTQTELQRTQTELQRMQTELQRTQTELQQAQKNWEHCQNVIEAMKSSKFWKIRQKWIAFKS</sequence>
<accession>A0A947GKG9</accession>
<dbReference type="Gene3D" id="3.40.50.150">
    <property type="entry name" value="Vaccinia Virus protein VP39"/>
    <property type="match status" value="1"/>
</dbReference>
<keyword evidence="2" id="KW-0489">Methyltransferase</keyword>
<name>A0A947GKG9_9CYAN</name>
<evidence type="ECO:0000313" key="2">
    <source>
        <dbReference type="EMBL" id="MBT9316768.1"/>
    </source>
</evidence>
<dbReference type="RefSeq" id="WP_215609834.1">
    <property type="nucleotide sequence ID" value="NZ_JADOES010000032.1"/>
</dbReference>
<gene>
    <name evidence="2" type="ORF">IXB50_15175</name>
</gene>